<dbReference type="AlphaFoldDB" id="A0A1F5YFG4"/>
<accession>A0A1F5YFG4</accession>
<reference evidence="1 2" key="1">
    <citation type="journal article" date="2016" name="Nat. Commun.">
        <title>Thousands of microbial genomes shed light on interconnected biogeochemical processes in an aquifer system.</title>
        <authorList>
            <person name="Anantharaman K."/>
            <person name="Brown C.T."/>
            <person name="Hug L.A."/>
            <person name="Sharon I."/>
            <person name="Castelle C.J."/>
            <person name="Probst A.J."/>
            <person name="Thomas B.C."/>
            <person name="Singh A."/>
            <person name="Wilkins M.J."/>
            <person name="Karaoz U."/>
            <person name="Brodie E.L."/>
            <person name="Williams K.H."/>
            <person name="Hubbard S.S."/>
            <person name="Banfield J.F."/>
        </authorList>
    </citation>
    <scope>NUCLEOTIDE SEQUENCE [LARGE SCALE GENOMIC DNA]</scope>
</reference>
<evidence type="ECO:0000313" key="1">
    <source>
        <dbReference type="EMBL" id="OGF98928.1"/>
    </source>
</evidence>
<protein>
    <submittedName>
        <fullName evidence="1">Uncharacterized protein</fullName>
    </submittedName>
</protein>
<gene>
    <name evidence="1" type="ORF">A2153_05750</name>
</gene>
<comment type="caution">
    <text evidence="1">The sequence shown here is derived from an EMBL/GenBank/DDBJ whole genome shotgun (WGS) entry which is preliminary data.</text>
</comment>
<organism evidence="1 2">
    <name type="scientific">Candidatus Gottesmanbacteria bacterium RBG_16_38_7b</name>
    <dbReference type="NCBI Taxonomy" id="1798372"/>
    <lineage>
        <taxon>Bacteria</taxon>
        <taxon>Candidatus Gottesmaniibacteriota</taxon>
    </lineage>
</organism>
<dbReference type="Proteomes" id="UP000177396">
    <property type="component" value="Unassembled WGS sequence"/>
</dbReference>
<name>A0A1F5YFG4_9BACT</name>
<evidence type="ECO:0000313" key="2">
    <source>
        <dbReference type="Proteomes" id="UP000177396"/>
    </source>
</evidence>
<proteinExistence type="predicted"/>
<dbReference type="EMBL" id="MFJB01000079">
    <property type="protein sequence ID" value="OGF98928.1"/>
    <property type="molecule type" value="Genomic_DNA"/>
</dbReference>
<sequence length="65" mass="7862">MTKKEKRLKVLKEKLSFYEGKLYRHMFDYQPDLTESIFTKVTRQDVIILNVAIEDLRQKIDKLES</sequence>